<name>A0A426U636_9CHLR</name>
<dbReference type="InterPro" id="IPR035911">
    <property type="entry name" value="MurE/MurF_N"/>
</dbReference>
<dbReference type="GO" id="GO:0071555">
    <property type="term" value="P:cell wall organization"/>
    <property type="evidence" value="ECO:0007669"/>
    <property type="project" value="UniProtKB-KW"/>
</dbReference>
<dbReference type="InterPro" id="IPR051046">
    <property type="entry name" value="MurCDEF_CellWall_CoF430Synth"/>
</dbReference>
<feature type="binding site" evidence="10">
    <location>
        <begin position="144"/>
        <end position="150"/>
    </location>
    <ligand>
        <name>ATP</name>
        <dbReference type="ChEBI" id="CHEBI:30616"/>
    </ligand>
</feature>
<dbReference type="InterPro" id="IPR005863">
    <property type="entry name" value="UDP-N-AcMur_synth"/>
</dbReference>
<evidence type="ECO:0000256" key="6">
    <source>
        <dbReference type="ARBA" id="ARBA00022960"/>
    </source>
</evidence>
<keyword evidence="6 10" id="KW-0133">Cell shape</keyword>
<dbReference type="Gene3D" id="3.90.190.20">
    <property type="entry name" value="Mur ligase, C-terminal domain"/>
    <property type="match status" value="1"/>
</dbReference>
<dbReference type="PANTHER" id="PTHR43024">
    <property type="entry name" value="UDP-N-ACETYLMURAMOYL-TRIPEPTIDE--D-ALANYL-D-ALANINE LIGASE"/>
    <property type="match status" value="1"/>
</dbReference>
<dbReference type="Pfam" id="PF08245">
    <property type="entry name" value="Mur_ligase_M"/>
    <property type="match status" value="1"/>
</dbReference>
<dbReference type="GO" id="GO:0005524">
    <property type="term" value="F:ATP binding"/>
    <property type="evidence" value="ECO:0007669"/>
    <property type="project" value="UniProtKB-UniRule"/>
</dbReference>
<dbReference type="InterPro" id="IPR036615">
    <property type="entry name" value="Mur_ligase_C_dom_sf"/>
</dbReference>
<evidence type="ECO:0000256" key="8">
    <source>
        <dbReference type="ARBA" id="ARBA00023306"/>
    </source>
</evidence>
<dbReference type="Pfam" id="PF01225">
    <property type="entry name" value="Mur_ligase"/>
    <property type="match status" value="1"/>
</dbReference>
<comment type="pathway">
    <text evidence="10 11">Cell wall biogenesis; peptidoglycan biosynthesis.</text>
</comment>
<dbReference type="InterPro" id="IPR036565">
    <property type="entry name" value="Mur-like_cat_sf"/>
</dbReference>
<keyword evidence="4 10" id="KW-0547">Nucleotide-binding</keyword>
<evidence type="ECO:0000256" key="7">
    <source>
        <dbReference type="ARBA" id="ARBA00022984"/>
    </source>
</evidence>
<dbReference type="InterPro" id="IPR004101">
    <property type="entry name" value="Mur_ligase_C"/>
</dbReference>
<comment type="function">
    <text evidence="10 11">Involved in cell wall formation. Catalyzes the final step in the synthesis of UDP-N-acetylmuramoyl-pentapeptide, the precursor of murein.</text>
</comment>
<feature type="domain" description="Mur ligase N-terminal catalytic" evidence="12">
    <location>
        <begin position="34"/>
        <end position="98"/>
    </location>
</feature>
<evidence type="ECO:0000259" key="12">
    <source>
        <dbReference type="Pfam" id="PF01225"/>
    </source>
</evidence>
<dbReference type="EMBL" id="RSAS01000194">
    <property type="protein sequence ID" value="RRR75382.1"/>
    <property type="molecule type" value="Genomic_DNA"/>
</dbReference>
<proteinExistence type="inferred from homology"/>
<evidence type="ECO:0000256" key="11">
    <source>
        <dbReference type="RuleBase" id="RU004136"/>
    </source>
</evidence>
<dbReference type="EC" id="6.3.2.10" evidence="10 11"/>
<organism evidence="15 16">
    <name type="scientific">Candidatus Viridilinea halotolerans</name>
    <dbReference type="NCBI Taxonomy" id="2491704"/>
    <lineage>
        <taxon>Bacteria</taxon>
        <taxon>Bacillati</taxon>
        <taxon>Chloroflexota</taxon>
        <taxon>Chloroflexia</taxon>
        <taxon>Chloroflexales</taxon>
        <taxon>Chloroflexineae</taxon>
        <taxon>Oscillochloridaceae</taxon>
        <taxon>Candidatus Viridilinea</taxon>
    </lineage>
</organism>
<comment type="caution">
    <text evidence="15">The sequence shown here is derived from an EMBL/GenBank/DDBJ whole genome shotgun (WGS) entry which is preliminary data.</text>
</comment>
<dbReference type="InterPro" id="IPR000713">
    <property type="entry name" value="Mur_ligase_N"/>
</dbReference>
<dbReference type="PANTHER" id="PTHR43024:SF1">
    <property type="entry name" value="UDP-N-ACETYLMURAMOYL-TRIPEPTIDE--D-ALANYL-D-ALANINE LIGASE"/>
    <property type="match status" value="1"/>
</dbReference>
<evidence type="ECO:0000256" key="4">
    <source>
        <dbReference type="ARBA" id="ARBA00022741"/>
    </source>
</evidence>
<keyword evidence="2 10" id="KW-0436">Ligase</keyword>
<comment type="subcellular location">
    <subcellularLocation>
        <location evidence="10 11">Cytoplasm</location>
    </subcellularLocation>
</comment>
<dbReference type="Proteomes" id="UP000280307">
    <property type="component" value="Unassembled WGS sequence"/>
</dbReference>
<evidence type="ECO:0000259" key="14">
    <source>
        <dbReference type="Pfam" id="PF08245"/>
    </source>
</evidence>
<dbReference type="UniPathway" id="UPA00219"/>
<dbReference type="GO" id="GO:0051301">
    <property type="term" value="P:cell division"/>
    <property type="evidence" value="ECO:0007669"/>
    <property type="project" value="UniProtKB-KW"/>
</dbReference>
<keyword evidence="7 10" id="KW-0573">Peptidoglycan synthesis</keyword>
<keyword evidence="9 10" id="KW-0961">Cell wall biogenesis/degradation</keyword>
<dbReference type="Pfam" id="PF02875">
    <property type="entry name" value="Mur_ligase_C"/>
    <property type="match status" value="1"/>
</dbReference>
<dbReference type="InterPro" id="IPR013221">
    <property type="entry name" value="Mur_ligase_cen"/>
</dbReference>
<dbReference type="SUPFAM" id="SSF63418">
    <property type="entry name" value="MurE/MurF N-terminal domain"/>
    <property type="match status" value="1"/>
</dbReference>
<feature type="domain" description="Mur ligase central" evidence="14">
    <location>
        <begin position="142"/>
        <end position="328"/>
    </location>
</feature>
<accession>A0A426U636</accession>
<evidence type="ECO:0000256" key="2">
    <source>
        <dbReference type="ARBA" id="ARBA00022598"/>
    </source>
</evidence>
<feature type="domain" description="Mur ligase C-terminal" evidence="13">
    <location>
        <begin position="351"/>
        <end position="474"/>
    </location>
</feature>
<keyword evidence="1 10" id="KW-0963">Cytoplasm</keyword>
<keyword evidence="3 10" id="KW-0132">Cell division</keyword>
<dbReference type="SUPFAM" id="SSF53623">
    <property type="entry name" value="MurD-like peptide ligases, catalytic domain"/>
    <property type="match status" value="1"/>
</dbReference>
<dbReference type="GO" id="GO:0009252">
    <property type="term" value="P:peptidoglycan biosynthetic process"/>
    <property type="evidence" value="ECO:0007669"/>
    <property type="project" value="UniProtKB-UniRule"/>
</dbReference>
<evidence type="ECO:0000256" key="10">
    <source>
        <dbReference type="HAMAP-Rule" id="MF_02019"/>
    </source>
</evidence>
<dbReference type="NCBIfam" id="TIGR01143">
    <property type="entry name" value="murF"/>
    <property type="match status" value="1"/>
</dbReference>
<evidence type="ECO:0000256" key="1">
    <source>
        <dbReference type="ARBA" id="ARBA00022490"/>
    </source>
</evidence>
<keyword evidence="5 10" id="KW-0067">ATP-binding</keyword>
<evidence type="ECO:0000256" key="3">
    <source>
        <dbReference type="ARBA" id="ARBA00022618"/>
    </source>
</evidence>
<evidence type="ECO:0000313" key="15">
    <source>
        <dbReference type="EMBL" id="RRR75382.1"/>
    </source>
</evidence>
<dbReference type="GO" id="GO:0008766">
    <property type="term" value="F:UDP-N-acetylmuramoylalanyl-D-glutamyl-2,6-diaminopimelate-D-alanyl-D-alanine ligase activity"/>
    <property type="evidence" value="ECO:0007669"/>
    <property type="project" value="RHEA"/>
</dbReference>
<evidence type="ECO:0000256" key="5">
    <source>
        <dbReference type="ARBA" id="ARBA00022840"/>
    </source>
</evidence>
<dbReference type="GO" id="GO:0005737">
    <property type="term" value="C:cytoplasm"/>
    <property type="evidence" value="ECO:0007669"/>
    <property type="project" value="UniProtKB-SubCell"/>
</dbReference>
<dbReference type="AlphaFoldDB" id="A0A426U636"/>
<comment type="catalytic activity">
    <reaction evidence="10 11">
        <text>D-alanyl-D-alanine + UDP-N-acetyl-alpha-D-muramoyl-L-alanyl-gamma-D-glutamyl-meso-2,6-diaminopimelate + ATP = UDP-N-acetyl-alpha-D-muramoyl-L-alanyl-gamma-D-glutamyl-meso-2,6-diaminopimeloyl-D-alanyl-D-alanine + ADP + phosphate + H(+)</text>
        <dbReference type="Rhea" id="RHEA:28374"/>
        <dbReference type="ChEBI" id="CHEBI:15378"/>
        <dbReference type="ChEBI" id="CHEBI:30616"/>
        <dbReference type="ChEBI" id="CHEBI:43474"/>
        <dbReference type="ChEBI" id="CHEBI:57822"/>
        <dbReference type="ChEBI" id="CHEBI:61386"/>
        <dbReference type="ChEBI" id="CHEBI:83905"/>
        <dbReference type="ChEBI" id="CHEBI:456216"/>
        <dbReference type="EC" id="6.3.2.10"/>
    </reaction>
</comment>
<reference evidence="15 16" key="1">
    <citation type="submission" date="2018-12" db="EMBL/GenBank/DDBJ databases">
        <title>Genome Sequence of Candidatus Viridilinea halotolerans isolated from saline sulfide-rich spring.</title>
        <authorList>
            <person name="Grouzdev D.S."/>
            <person name="Burganskaya E.I."/>
            <person name="Krutkina M.S."/>
            <person name="Sukhacheva M.V."/>
            <person name="Gorlenko V.M."/>
        </authorList>
    </citation>
    <scope>NUCLEOTIDE SEQUENCE [LARGE SCALE GENOMIC DNA]</scope>
    <source>
        <strain evidence="15">Chok-6</strain>
    </source>
</reference>
<protein>
    <recommendedName>
        <fullName evidence="10 11">UDP-N-acetylmuramoyl-tripeptide--D-alanyl-D-alanine ligase</fullName>
        <ecNumber evidence="10 11">6.3.2.10</ecNumber>
    </recommendedName>
    <alternativeName>
        <fullName evidence="10">D-alanyl-D-alanine-adding enzyme</fullName>
    </alternativeName>
</protein>
<dbReference type="GO" id="GO:0047480">
    <property type="term" value="F:UDP-N-acetylmuramoyl-tripeptide-D-alanyl-D-alanine ligase activity"/>
    <property type="evidence" value="ECO:0007669"/>
    <property type="project" value="UniProtKB-UniRule"/>
</dbReference>
<dbReference type="SUPFAM" id="SSF53244">
    <property type="entry name" value="MurD-like peptide ligases, peptide-binding domain"/>
    <property type="match status" value="1"/>
</dbReference>
<dbReference type="HAMAP" id="MF_02019">
    <property type="entry name" value="MurF"/>
    <property type="match status" value="1"/>
</dbReference>
<evidence type="ECO:0000259" key="13">
    <source>
        <dbReference type="Pfam" id="PF02875"/>
    </source>
</evidence>
<dbReference type="Gene3D" id="3.40.1190.10">
    <property type="entry name" value="Mur-like, catalytic domain"/>
    <property type="match status" value="1"/>
</dbReference>
<keyword evidence="8 10" id="KW-0131">Cell cycle</keyword>
<dbReference type="GO" id="GO:0008360">
    <property type="term" value="P:regulation of cell shape"/>
    <property type="evidence" value="ECO:0007669"/>
    <property type="project" value="UniProtKB-KW"/>
</dbReference>
<gene>
    <name evidence="10" type="primary">murF</name>
    <name evidence="15" type="ORF">EI684_04765</name>
</gene>
<comment type="similarity">
    <text evidence="10">Belongs to the MurCDEF family. MurF subfamily.</text>
</comment>
<dbReference type="Gene3D" id="3.40.1390.10">
    <property type="entry name" value="MurE/MurF, N-terminal domain"/>
    <property type="match status" value="1"/>
</dbReference>
<sequence length="492" mass="51892">MLRLSEVLYGVQPRWSRALPHLPPQWQGVQLGEVVTDSREVEPGGLFLALAGERTDGHLFLADVIARGARAALVNRAGVEAQHAALQRLEQPWVLVDPASGAGLAEAPPDACLLIAVDDPLMAIQRLAVYHRGQLTPTVVGITGSVGKTSVKEVTAAVLARRLRTLKSKRSFNSEATLPTTLLRLRAHHEAAVVEMGMWSPGEIRFLAGLARPTVGIVTNVGPTHLERLGSVEAIANAKAELPESLPAEGWCILNADDPLVAAMAKRTRARVFTFGCNPGADLRAEHIESLGLDGIAFDIHHAGQNVTLRLPMLGRHSVYTALAAASAGLVLGLTWDEISAGLQDPTIQSRITVVRSANGAIIIDDTYNAAPLSTIAALDLLAAMPGRKVAVLGDMLELGSASDEGHRQVGEHAATLVDRLVTVGPQAQTLATAARASGLPADHVFTCTSNAAAVAALTPLLQAGDYVLVKGSRAMAMEAIVVALQSRQEEE</sequence>
<evidence type="ECO:0000256" key="9">
    <source>
        <dbReference type="ARBA" id="ARBA00023316"/>
    </source>
</evidence>
<evidence type="ECO:0000313" key="16">
    <source>
        <dbReference type="Proteomes" id="UP000280307"/>
    </source>
</evidence>